<name>A0A937X9U7_UNCEI</name>
<protein>
    <submittedName>
        <fullName evidence="1">SDR family oxidoreductase</fullName>
    </submittedName>
</protein>
<evidence type="ECO:0000313" key="1">
    <source>
        <dbReference type="EMBL" id="MBM3316526.1"/>
    </source>
</evidence>
<gene>
    <name evidence="1" type="ORF">FJY75_01610</name>
</gene>
<dbReference type="InterPro" id="IPR002347">
    <property type="entry name" value="SDR_fam"/>
</dbReference>
<feature type="non-terminal residue" evidence="1">
    <location>
        <position position="1"/>
    </location>
</feature>
<dbReference type="SUPFAM" id="SSF51735">
    <property type="entry name" value="NAD(P)-binding Rossmann-fold domains"/>
    <property type="match status" value="1"/>
</dbReference>
<proteinExistence type="predicted"/>
<dbReference type="Pfam" id="PF13561">
    <property type="entry name" value="adh_short_C2"/>
    <property type="match status" value="1"/>
</dbReference>
<organism evidence="1 2">
    <name type="scientific">Eiseniibacteriota bacterium</name>
    <dbReference type="NCBI Taxonomy" id="2212470"/>
    <lineage>
        <taxon>Bacteria</taxon>
        <taxon>Candidatus Eiseniibacteriota</taxon>
    </lineage>
</organism>
<evidence type="ECO:0000313" key="2">
    <source>
        <dbReference type="Proteomes" id="UP000748308"/>
    </source>
</evidence>
<dbReference type="AlphaFoldDB" id="A0A937X9U7"/>
<dbReference type="InterPro" id="IPR036291">
    <property type="entry name" value="NAD(P)-bd_dom_sf"/>
</dbReference>
<comment type="caution">
    <text evidence="1">The sequence shown here is derived from an EMBL/GenBank/DDBJ whole genome shotgun (WGS) entry which is preliminary data.</text>
</comment>
<dbReference type="Proteomes" id="UP000748308">
    <property type="component" value="Unassembled WGS sequence"/>
</dbReference>
<sequence length="38" mass="3988">RQGDPVELGRLVAFLVSTDNSYLTGQTIVIDGGLITAP</sequence>
<dbReference type="EMBL" id="VGIY01000020">
    <property type="protein sequence ID" value="MBM3316526.1"/>
    <property type="molecule type" value="Genomic_DNA"/>
</dbReference>
<dbReference type="Gene3D" id="3.40.50.720">
    <property type="entry name" value="NAD(P)-binding Rossmann-like Domain"/>
    <property type="match status" value="1"/>
</dbReference>
<reference evidence="1" key="1">
    <citation type="submission" date="2019-03" db="EMBL/GenBank/DDBJ databases">
        <title>Lake Tanganyika Metagenome-Assembled Genomes (MAGs).</title>
        <authorList>
            <person name="Tran P."/>
        </authorList>
    </citation>
    <scope>NUCLEOTIDE SEQUENCE</scope>
    <source>
        <strain evidence="1">M_DeepCast_400m_m2_100</strain>
    </source>
</reference>
<accession>A0A937X9U7</accession>